<name>D4YKM3_9MICO</name>
<keyword evidence="2" id="KW-1185">Reference proteome</keyword>
<proteinExistence type="predicted"/>
<dbReference type="OrthoDB" id="3268233at2"/>
<dbReference type="EMBL" id="ADNU01000016">
    <property type="protein sequence ID" value="EFG48226.1"/>
    <property type="molecule type" value="Genomic_DNA"/>
</dbReference>
<accession>D4YKM3</accession>
<dbReference type="STRING" id="585530.HMPREF0183_0483"/>
<dbReference type="AlphaFoldDB" id="D4YKM3"/>
<protein>
    <recommendedName>
        <fullName evidence="3">Nucleic acid-binding domain protein</fullName>
    </recommendedName>
</protein>
<sequence>MTRSTPLEPPRLEITVSDGRAELHAVFMGRREVRGLTVGRPVILCGCFTTVDGDLVTLNPEYELLTTVDSAPS</sequence>
<gene>
    <name evidence="1" type="ORF">HMPREF0183_0483</name>
</gene>
<evidence type="ECO:0000313" key="2">
    <source>
        <dbReference type="Proteomes" id="UP000005714"/>
    </source>
</evidence>
<evidence type="ECO:0008006" key="3">
    <source>
        <dbReference type="Google" id="ProtNLM"/>
    </source>
</evidence>
<reference evidence="1 2" key="1">
    <citation type="submission" date="2010-04" db="EMBL/GenBank/DDBJ databases">
        <authorList>
            <person name="Qin X."/>
            <person name="Bachman B."/>
            <person name="Battles P."/>
            <person name="Bell A."/>
            <person name="Bess C."/>
            <person name="Bickham C."/>
            <person name="Chaboub L."/>
            <person name="Chen D."/>
            <person name="Coyle M."/>
            <person name="Deiros D.R."/>
            <person name="Dinh H."/>
            <person name="Forbes L."/>
            <person name="Fowler G."/>
            <person name="Francisco L."/>
            <person name="Fu Q."/>
            <person name="Gubbala S."/>
            <person name="Hale W."/>
            <person name="Han Y."/>
            <person name="Hemphill L."/>
            <person name="Highlander S.K."/>
            <person name="Hirani K."/>
            <person name="Hogues M."/>
            <person name="Jackson L."/>
            <person name="Jakkamsetti A."/>
            <person name="Javaid M."/>
            <person name="Jiang H."/>
            <person name="Korchina V."/>
            <person name="Kovar C."/>
            <person name="Lara F."/>
            <person name="Lee S."/>
            <person name="Mata R."/>
            <person name="Mathew T."/>
            <person name="Moen C."/>
            <person name="Morales K."/>
            <person name="Munidasa M."/>
            <person name="Nazareth L."/>
            <person name="Ngo R."/>
            <person name="Nguyen L."/>
            <person name="Okwuonu G."/>
            <person name="Ongeri F."/>
            <person name="Patil S."/>
            <person name="Petrosino J."/>
            <person name="Pham C."/>
            <person name="Pham P."/>
            <person name="Pu L.-L."/>
            <person name="Puazo M."/>
            <person name="Raj R."/>
            <person name="Reid J."/>
            <person name="Rouhana J."/>
            <person name="Saada N."/>
            <person name="Shang Y."/>
            <person name="Simmons D."/>
            <person name="Thornton R."/>
            <person name="Warren J."/>
            <person name="Weissenberger G."/>
            <person name="Zhang J."/>
            <person name="Zhang L."/>
            <person name="Zhou C."/>
            <person name="Zhu D."/>
            <person name="Muzny D."/>
            <person name="Worley K."/>
            <person name="Gibbs R."/>
        </authorList>
    </citation>
    <scope>NUCLEOTIDE SEQUENCE [LARGE SCALE GENOMIC DNA]</scope>
    <source>
        <strain evidence="1 2">ATCC 49030</strain>
    </source>
</reference>
<organism evidence="1 2">
    <name type="scientific">Brevibacterium mcbrellneri ATCC 49030</name>
    <dbReference type="NCBI Taxonomy" id="585530"/>
    <lineage>
        <taxon>Bacteria</taxon>
        <taxon>Bacillati</taxon>
        <taxon>Actinomycetota</taxon>
        <taxon>Actinomycetes</taxon>
        <taxon>Micrococcales</taxon>
        <taxon>Brevibacteriaceae</taxon>
        <taxon>Brevibacterium</taxon>
    </lineage>
</organism>
<evidence type="ECO:0000313" key="1">
    <source>
        <dbReference type="EMBL" id="EFG48226.1"/>
    </source>
</evidence>
<comment type="caution">
    <text evidence="1">The sequence shown here is derived from an EMBL/GenBank/DDBJ whole genome shotgun (WGS) entry which is preliminary data.</text>
</comment>
<dbReference type="RefSeq" id="WP_005882418.1">
    <property type="nucleotide sequence ID" value="NZ_ADNU01000016.1"/>
</dbReference>
<dbReference type="Proteomes" id="UP000005714">
    <property type="component" value="Unassembled WGS sequence"/>
</dbReference>